<proteinExistence type="predicted"/>
<dbReference type="AlphaFoldDB" id="C3YGT3"/>
<evidence type="ECO:0000256" key="1">
    <source>
        <dbReference type="SAM" id="MobiDB-lite"/>
    </source>
</evidence>
<dbReference type="EMBL" id="GG666512">
    <property type="protein sequence ID" value="EEN60404.1"/>
    <property type="molecule type" value="Genomic_DNA"/>
</dbReference>
<protein>
    <submittedName>
        <fullName evidence="2">Uncharacterized protein</fullName>
    </submittedName>
</protein>
<reference evidence="2" key="1">
    <citation type="journal article" date="2008" name="Nature">
        <title>The amphioxus genome and the evolution of the chordate karyotype.</title>
        <authorList>
            <consortium name="US DOE Joint Genome Institute (JGI-PGF)"/>
            <person name="Putnam N.H."/>
            <person name="Butts T."/>
            <person name="Ferrier D.E.K."/>
            <person name="Furlong R.F."/>
            <person name="Hellsten U."/>
            <person name="Kawashima T."/>
            <person name="Robinson-Rechavi M."/>
            <person name="Shoguchi E."/>
            <person name="Terry A."/>
            <person name="Yu J.-K."/>
            <person name="Benito-Gutierrez E.L."/>
            <person name="Dubchak I."/>
            <person name="Garcia-Fernandez J."/>
            <person name="Gibson-Brown J.J."/>
            <person name="Grigoriev I.V."/>
            <person name="Horton A.C."/>
            <person name="de Jong P.J."/>
            <person name="Jurka J."/>
            <person name="Kapitonov V.V."/>
            <person name="Kohara Y."/>
            <person name="Kuroki Y."/>
            <person name="Lindquist E."/>
            <person name="Lucas S."/>
            <person name="Osoegawa K."/>
            <person name="Pennacchio L.A."/>
            <person name="Salamov A.A."/>
            <person name="Satou Y."/>
            <person name="Sauka-Spengler T."/>
            <person name="Schmutz J."/>
            <person name="Shin-I T."/>
            <person name="Toyoda A."/>
            <person name="Bronner-Fraser M."/>
            <person name="Fujiyama A."/>
            <person name="Holland L.Z."/>
            <person name="Holland P.W.H."/>
            <person name="Satoh N."/>
            <person name="Rokhsar D.S."/>
        </authorList>
    </citation>
    <scope>NUCLEOTIDE SEQUENCE [LARGE SCALE GENOMIC DNA]</scope>
    <source>
        <strain evidence="2">S238N-H82</strain>
        <tissue evidence="2">Testes</tissue>
    </source>
</reference>
<sequence length="279" mass="29653">MYRHTCPQCDLHQEVISTFTQQQNTHLSPGRTINTELLTASFPAFHASWGPSREVFMVFVVAPVTEMFSSAAEMGFMAGRRPGVTGRSRGHGWDTARASSKQIHDLRLNPVNPGSTRRKTLLFAQRDEPVFPPTTSSGSSCPSAESPVVDRRKTQETGREILRDLNHLKPMGTDFQVMAGSDPAASALRAGSDPAASALRAGSDPAASALRAGSDPAASALRAVSDPADLLSGLGLIPRPLLSGLGLIPRPLLSGLGLIPRPLLSGLCLIPRTCSQGWV</sequence>
<feature type="region of interest" description="Disordered" evidence="1">
    <location>
        <begin position="130"/>
        <end position="155"/>
    </location>
</feature>
<name>C3YGT3_BRAFL</name>
<accession>C3YGT3</accession>
<evidence type="ECO:0000313" key="2">
    <source>
        <dbReference type="EMBL" id="EEN60404.1"/>
    </source>
</evidence>
<feature type="compositionally biased region" description="Low complexity" evidence="1">
    <location>
        <begin position="133"/>
        <end position="147"/>
    </location>
</feature>
<dbReference type="InParanoid" id="C3YGT3"/>
<gene>
    <name evidence="2" type="ORF">BRAFLDRAFT_79304</name>
</gene>
<organism>
    <name type="scientific">Branchiostoma floridae</name>
    <name type="common">Florida lancelet</name>
    <name type="synonym">Amphioxus</name>
    <dbReference type="NCBI Taxonomy" id="7739"/>
    <lineage>
        <taxon>Eukaryota</taxon>
        <taxon>Metazoa</taxon>
        <taxon>Chordata</taxon>
        <taxon>Cephalochordata</taxon>
        <taxon>Leptocardii</taxon>
        <taxon>Amphioxiformes</taxon>
        <taxon>Branchiostomatidae</taxon>
        <taxon>Branchiostoma</taxon>
    </lineage>
</organism>